<organism evidence="2 3">
    <name type="scientific">Cotesia glomerata</name>
    <name type="common">Lepidopteran parasitic wasp</name>
    <name type="synonym">Apanteles glomeratus</name>
    <dbReference type="NCBI Taxonomy" id="32391"/>
    <lineage>
        <taxon>Eukaryota</taxon>
        <taxon>Metazoa</taxon>
        <taxon>Ecdysozoa</taxon>
        <taxon>Arthropoda</taxon>
        <taxon>Hexapoda</taxon>
        <taxon>Insecta</taxon>
        <taxon>Pterygota</taxon>
        <taxon>Neoptera</taxon>
        <taxon>Endopterygota</taxon>
        <taxon>Hymenoptera</taxon>
        <taxon>Apocrita</taxon>
        <taxon>Ichneumonoidea</taxon>
        <taxon>Braconidae</taxon>
        <taxon>Microgastrinae</taxon>
        <taxon>Cotesia</taxon>
    </lineage>
</organism>
<dbReference type="Proteomes" id="UP000826195">
    <property type="component" value="Unassembled WGS sequence"/>
</dbReference>
<dbReference type="AlphaFoldDB" id="A0AAV7ITB3"/>
<evidence type="ECO:0000256" key="1">
    <source>
        <dbReference type="SAM" id="MobiDB-lite"/>
    </source>
</evidence>
<evidence type="ECO:0000313" key="2">
    <source>
        <dbReference type="EMBL" id="KAH0568023.1"/>
    </source>
</evidence>
<reference evidence="2 3" key="1">
    <citation type="journal article" date="2021" name="J. Hered.">
        <title>A chromosome-level genome assembly of the parasitoid wasp, Cotesia glomerata (Hymenoptera: Braconidae).</title>
        <authorList>
            <person name="Pinto B.J."/>
            <person name="Weis J.J."/>
            <person name="Gamble T."/>
            <person name="Ode P.J."/>
            <person name="Paul R."/>
            <person name="Zaspel J.M."/>
        </authorList>
    </citation>
    <scope>NUCLEOTIDE SEQUENCE [LARGE SCALE GENOMIC DNA]</scope>
    <source>
        <strain evidence="2">CgM1</strain>
    </source>
</reference>
<gene>
    <name evidence="2" type="ORF">KQX54_017700</name>
</gene>
<sequence>MERTRVNNTSKRKGKSSIETVVKKLKQSKDNPEETLTPPANETIDNEGDLHDDDGSTDESQTDDQLKNKETSDAEK</sequence>
<dbReference type="EMBL" id="JAHXZJ010000001">
    <property type="protein sequence ID" value="KAH0568023.1"/>
    <property type="molecule type" value="Genomic_DNA"/>
</dbReference>
<feature type="region of interest" description="Disordered" evidence="1">
    <location>
        <begin position="1"/>
        <end position="76"/>
    </location>
</feature>
<evidence type="ECO:0000313" key="3">
    <source>
        <dbReference type="Proteomes" id="UP000826195"/>
    </source>
</evidence>
<feature type="compositionally biased region" description="Acidic residues" evidence="1">
    <location>
        <begin position="44"/>
        <end position="62"/>
    </location>
</feature>
<comment type="caution">
    <text evidence="2">The sequence shown here is derived from an EMBL/GenBank/DDBJ whole genome shotgun (WGS) entry which is preliminary data.</text>
</comment>
<keyword evidence="3" id="KW-1185">Reference proteome</keyword>
<name>A0AAV7ITB3_COTGL</name>
<accession>A0AAV7ITB3</accession>
<feature type="non-terminal residue" evidence="2">
    <location>
        <position position="76"/>
    </location>
</feature>
<feature type="compositionally biased region" description="Basic and acidic residues" evidence="1">
    <location>
        <begin position="64"/>
        <end position="76"/>
    </location>
</feature>
<protein>
    <submittedName>
        <fullName evidence="2">Uncharacterized protein</fullName>
    </submittedName>
</protein>
<proteinExistence type="predicted"/>